<feature type="transmembrane region" description="Helical" evidence="4">
    <location>
        <begin position="200"/>
        <end position="225"/>
    </location>
</feature>
<feature type="transmembrane region" description="Helical" evidence="4">
    <location>
        <begin position="364"/>
        <end position="383"/>
    </location>
</feature>
<feature type="transmembrane region" description="Helical" evidence="4">
    <location>
        <begin position="135"/>
        <end position="157"/>
    </location>
</feature>
<name>A0A5C3FCP2_9BASI</name>
<gene>
    <name evidence="6" type="ORF">PSFLO_06917</name>
</gene>
<feature type="transmembrane region" description="Helical" evidence="4">
    <location>
        <begin position="82"/>
        <end position="104"/>
    </location>
</feature>
<accession>A0A5C3FCP2</accession>
<dbReference type="Proteomes" id="UP000323386">
    <property type="component" value="Unassembled WGS sequence"/>
</dbReference>
<dbReference type="InterPro" id="IPR050327">
    <property type="entry name" value="Proton-linked_MCT"/>
</dbReference>
<evidence type="ECO:0000259" key="5">
    <source>
        <dbReference type="PROSITE" id="PS50850"/>
    </source>
</evidence>
<evidence type="ECO:0000256" key="4">
    <source>
        <dbReference type="SAM" id="Phobius"/>
    </source>
</evidence>
<reference evidence="6 7" key="1">
    <citation type="submission" date="2018-03" db="EMBL/GenBank/DDBJ databases">
        <authorList>
            <person name="Guldener U."/>
        </authorList>
    </citation>
    <scope>NUCLEOTIDE SEQUENCE [LARGE SCALE GENOMIC DNA]</scope>
    <source>
        <strain evidence="6 7">DAOM196992</strain>
    </source>
</reference>
<dbReference type="InterPro" id="IPR011701">
    <property type="entry name" value="MFS"/>
</dbReference>
<dbReference type="GO" id="GO:0016020">
    <property type="term" value="C:membrane"/>
    <property type="evidence" value="ECO:0007669"/>
    <property type="project" value="UniProtKB-SubCell"/>
</dbReference>
<keyword evidence="4" id="KW-1133">Transmembrane helix</keyword>
<sequence>MTSVCSTKEHDSDLDHNTQSSAPPPPPPPSASAGTQLTTAGWLTVLGAFCCAFAGFGFLNAFGVFQEYYQQTKLSSSSPSSIAWIGSVQTCLLFGANIISGLLLDRFGPKSLLVGVTFLFPLSCMLTSLCDKFWQFFLVQGILQGLALSGSLTPPIACAIHHFREKKGIAIALIVSGSSLGGVVWPIVVKQLLASVGFGWTWRIIGFISVVLFGIGVLTVTSPIIRDVGLPRPVMRLLSPDADEPSDKTGPKPPRAPLFYFELLKDPAYLLTMLSFAFMFFGLFFEFFYLPSWGATKGMSASLQFYSVSILNAASFFGRLLFPLPGQRFGNFNMMIIALFSSAIIVLAGIGVSSPTGVIVNGAFYGFTSGGAISLYSACAAAITPDMRRLGASTGQIALAVAAPALLGPPVDGWIIDSKGGFKAAQGLSGGCLCVAGVSTVLVQLILSRRAKRPAAGTSSA</sequence>
<feature type="domain" description="Major facilitator superfamily (MFS) profile" evidence="5">
    <location>
        <begin position="43"/>
        <end position="452"/>
    </location>
</feature>
<dbReference type="OrthoDB" id="6509908at2759"/>
<dbReference type="GO" id="GO:0022857">
    <property type="term" value="F:transmembrane transporter activity"/>
    <property type="evidence" value="ECO:0007669"/>
    <property type="project" value="InterPro"/>
</dbReference>
<feature type="region of interest" description="Disordered" evidence="3">
    <location>
        <begin position="1"/>
        <end position="34"/>
    </location>
</feature>
<dbReference type="Pfam" id="PF07690">
    <property type="entry name" value="MFS_1"/>
    <property type="match status" value="1"/>
</dbReference>
<dbReference type="SUPFAM" id="SSF103473">
    <property type="entry name" value="MFS general substrate transporter"/>
    <property type="match status" value="1"/>
</dbReference>
<feature type="transmembrane region" description="Helical" evidence="4">
    <location>
        <begin position="303"/>
        <end position="322"/>
    </location>
</feature>
<feature type="transmembrane region" description="Helical" evidence="4">
    <location>
        <begin position="111"/>
        <end position="129"/>
    </location>
</feature>
<feature type="transmembrane region" description="Helical" evidence="4">
    <location>
        <begin position="268"/>
        <end position="291"/>
    </location>
</feature>
<dbReference type="InterPro" id="IPR020846">
    <property type="entry name" value="MFS_dom"/>
</dbReference>
<organism evidence="6 7">
    <name type="scientific">Pseudozyma flocculosa</name>
    <dbReference type="NCBI Taxonomy" id="84751"/>
    <lineage>
        <taxon>Eukaryota</taxon>
        <taxon>Fungi</taxon>
        <taxon>Dikarya</taxon>
        <taxon>Basidiomycota</taxon>
        <taxon>Ustilaginomycotina</taxon>
        <taxon>Ustilaginomycetes</taxon>
        <taxon>Ustilaginales</taxon>
        <taxon>Ustilaginaceae</taxon>
        <taxon>Pseudozyma</taxon>
    </lineage>
</organism>
<comment type="subcellular location">
    <subcellularLocation>
        <location evidence="1">Membrane</location>
        <topology evidence="1">Multi-pass membrane protein</topology>
    </subcellularLocation>
</comment>
<feature type="transmembrane region" description="Helical" evidence="4">
    <location>
        <begin position="169"/>
        <end position="188"/>
    </location>
</feature>
<keyword evidence="4" id="KW-0812">Transmembrane</keyword>
<dbReference type="PROSITE" id="PS50850">
    <property type="entry name" value="MFS"/>
    <property type="match status" value="1"/>
</dbReference>
<dbReference type="PANTHER" id="PTHR11360:SF319">
    <property type="entry name" value="MAJOR FACILITATOR SUPERFAMILY (MFS) PROFILE DOMAIN-CONTAINING PROTEIN"/>
    <property type="match status" value="1"/>
</dbReference>
<keyword evidence="7" id="KW-1185">Reference proteome</keyword>
<dbReference type="Gene3D" id="1.20.1250.20">
    <property type="entry name" value="MFS general substrate transporter like domains"/>
    <property type="match status" value="2"/>
</dbReference>
<protein>
    <submittedName>
        <fullName evidence="6">Related to monocarboxylate transporter</fullName>
    </submittedName>
</protein>
<feature type="transmembrane region" description="Helical" evidence="4">
    <location>
        <begin position="334"/>
        <end position="352"/>
    </location>
</feature>
<evidence type="ECO:0000313" key="7">
    <source>
        <dbReference type="Proteomes" id="UP000323386"/>
    </source>
</evidence>
<keyword evidence="4" id="KW-0472">Membrane</keyword>
<evidence type="ECO:0000256" key="1">
    <source>
        <dbReference type="ARBA" id="ARBA00004141"/>
    </source>
</evidence>
<feature type="transmembrane region" description="Helical" evidence="4">
    <location>
        <begin position="390"/>
        <end position="407"/>
    </location>
</feature>
<dbReference type="InterPro" id="IPR036259">
    <property type="entry name" value="MFS_trans_sf"/>
</dbReference>
<evidence type="ECO:0000256" key="3">
    <source>
        <dbReference type="SAM" id="MobiDB-lite"/>
    </source>
</evidence>
<evidence type="ECO:0000256" key="2">
    <source>
        <dbReference type="ARBA" id="ARBA00006727"/>
    </source>
</evidence>
<dbReference type="EMBL" id="OOIP01000027">
    <property type="protein sequence ID" value="SPO41435.1"/>
    <property type="molecule type" value="Genomic_DNA"/>
</dbReference>
<feature type="transmembrane region" description="Helical" evidence="4">
    <location>
        <begin position="40"/>
        <end position="62"/>
    </location>
</feature>
<evidence type="ECO:0000313" key="6">
    <source>
        <dbReference type="EMBL" id="SPO41435.1"/>
    </source>
</evidence>
<feature type="transmembrane region" description="Helical" evidence="4">
    <location>
        <begin position="427"/>
        <end position="447"/>
    </location>
</feature>
<dbReference type="AlphaFoldDB" id="A0A5C3FCP2"/>
<proteinExistence type="inferred from homology"/>
<feature type="compositionally biased region" description="Basic and acidic residues" evidence="3">
    <location>
        <begin position="7"/>
        <end position="16"/>
    </location>
</feature>
<dbReference type="PANTHER" id="PTHR11360">
    <property type="entry name" value="MONOCARBOXYLATE TRANSPORTER"/>
    <property type="match status" value="1"/>
</dbReference>
<comment type="similarity">
    <text evidence="2">Belongs to the major facilitator superfamily. Monocarboxylate porter (TC 2.A.1.13) family.</text>
</comment>